<feature type="domain" description="TonB-dependent receptor plug" evidence="15">
    <location>
        <begin position="360"/>
        <end position="471"/>
    </location>
</feature>
<dbReference type="STRING" id="1254432.SCE1572_13335"/>
<evidence type="ECO:0000313" key="18">
    <source>
        <dbReference type="Proteomes" id="UP000014803"/>
    </source>
</evidence>
<dbReference type="Pfam" id="PF00593">
    <property type="entry name" value="TonB_dep_Rec_b-barrel"/>
    <property type="match status" value="1"/>
</dbReference>
<dbReference type="GO" id="GO:0015344">
    <property type="term" value="F:siderophore uptake transmembrane transporter activity"/>
    <property type="evidence" value="ECO:0007669"/>
    <property type="project" value="TreeGrafter"/>
</dbReference>
<feature type="domain" description="PEGA" evidence="16">
    <location>
        <begin position="133"/>
        <end position="200"/>
    </location>
</feature>
<dbReference type="PANTHER" id="PTHR30069:SF29">
    <property type="entry name" value="HEMOGLOBIN AND HEMOGLOBIN-HAPTOGLOBIN-BINDING PROTEIN 1-RELATED"/>
    <property type="match status" value="1"/>
</dbReference>
<keyword evidence="7 11" id="KW-0472">Membrane</keyword>
<dbReference type="InterPro" id="IPR013229">
    <property type="entry name" value="PEGA"/>
</dbReference>
<evidence type="ECO:0000313" key="17">
    <source>
        <dbReference type="EMBL" id="AGP35421.1"/>
    </source>
</evidence>
<dbReference type="InterPro" id="IPR019734">
    <property type="entry name" value="TPR_rpt"/>
</dbReference>
<dbReference type="KEGG" id="scu:SCE1572_13335"/>
<evidence type="ECO:0000256" key="4">
    <source>
        <dbReference type="ARBA" id="ARBA00022692"/>
    </source>
</evidence>
<evidence type="ECO:0000256" key="9">
    <source>
        <dbReference type="ARBA" id="ARBA00023237"/>
    </source>
</evidence>
<evidence type="ECO:0000256" key="1">
    <source>
        <dbReference type="ARBA" id="ARBA00004571"/>
    </source>
</evidence>
<keyword evidence="2 11" id="KW-0813">Transport</keyword>
<evidence type="ECO:0000256" key="2">
    <source>
        <dbReference type="ARBA" id="ARBA00022448"/>
    </source>
</evidence>
<feature type="signal peptide" evidence="13">
    <location>
        <begin position="1"/>
        <end position="39"/>
    </location>
</feature>
<feature type="domain" description="PEGA" evidence="16">
    <location>
        <begin position="278"/>
        <end position="346"/>
    </location>
</feature>
<comment type="similarity">
    <text evidence="11 12">Belongs to the TonB-dependent receptor family.</text>
</comment>
<evidence type="ECO:0008006" key="19">
    <source>
        <dbReference type="Google" id="ProtNLM"/>
    </source>
</evidence>
<evidence type="ECO:0000256" key="8">
    <source>
        <dbReference type="ARBA" id="ARBA00023170"/>
    </source>
</evidence>
<keyword evidence="8" id="KW-0675">Receptor</keyword>
<organism evidence="17 18">
    <name type="scientific">Sorangium cellulosum So0157-2</name>
    <dbReference type="NCBI Taxonomy" id="1254432"/>
    <lineage>
        <taxon>Bacteria</taxon>
        <taxon>Pseudomonadati</taxon>
        <taxon>Myxococcota</taxon>
        <taxon>Polyangia</taxon>
        <taxon>Polyangiales</taxon>
        <taxon>Polyangiaceae</taxon>
        <taxon>Sorangium</taxon>
    </lineage>
</organism>
<dbReference type="PROSITE" id="PS52016">
    <property type="entry name" value="TONB_DEPENDENT_REC_3"/>
    <property type="match status" value="1"/>
</dbReference>
<evidence type="ECO:0000256" key="7">
    <source>
        <dbReference type="ARBA" id="ARBA00023136"/>
    </source>
</evidence>
<dbReference type="eggNOG" id="COG4206">
    <property type="taxonomic scope" value="Bacteria"/>
</dbReference>
<dbReference type="InterPro" id="IPR036942">
    <property type="entry name" value="Beta-barrel_TonB_sf"/>
</dbReference>
<keyword evidence="4 11" id="KW-0812">Transmembrane</keyword>
<keyword evidence="10" id="KW-0802">TPR repeat</keyword>
<evidence type="ECO:0000256" key="5">
    <source>
        <dbReference type="ARBA" id="ARBA00022729"/>
    </source>
</evidence>
<dbReference type="InterPro" id="IPR011990">
    <property type="entry name" value="TPR-like_helical_dom_sf"/>
</dbReference>
<evidence type="ECO:0000256" key="3">
    <source>
        <dbReference type="ARBA" id="ARBA00022452"/>
    </source>
</evidence>
<reference evidence="17 18" key="1">
    <citation type="journal article" date="2013" name="Sci. Rep.">
        <title>Extraordinary expansion of a Sorangium cellulosum genome from an alkaline milieu.</title>
        <authorList>
            <person name="Han K."/>
            <person name="Li Z.F."/>
            <person name="Peng R."/>
            <person name="Zhu L.P."/>
            <person name="Zhou T."/>
            <person name="Wang L.G."/>
            <person name="Li S.G."/>
            <person name="Zhang X.B."/>
            <person name="Hu W."/>
            <person name="Wu Z.H."/>
            <person name="Qin N."/>
            <person name="Li Y.Z."/>
        </authorList>
    </citation>
    <scope>NUCLEOTIDE SEQUENCE [LARGE SCALE GENOMIC DNA]</scope>
    <source>
        <strain evidence="17 18">So0157-2</strain>
    </source>
</reference>
<dbReference type="EMBL" id="CP003969">
    <property type="protein sequence ID" value="AGP35421.1"/>
    <property type="molecule type" value="Genomic_DNA"/>
</dbReference>
<evidence type="ECO:0000256" key="12">
    <source>
        <dbReference type="RuleBase" id="RU003357"/>
    </source>
</evidence>
<dbReference type="SUPFAM" id="SSF48452">
    <property type="entry name" value="TPR-like"/>
    <property type="match status" value="1"/>
</dbReference>
<keyword evidence="9 11" id="KW-0998">Cell outer membrane</keyword>
<dbReference type="HOGENOM" id="CLU_308137_0_0_7"/>
<dbReference type="InterPro" id="IPR039426">
    <property type="entry name" value="TonB-dep_rcpt-like"/>
</dbReference>
<dbReference type="Gene3D" id="1.25.40.10">
    <property type="entry name" value="Tetratricopeptide repeat domain"/>
    <property type="match status" value="1"/>
</dbReference>
<feature type="repeat" description="TPR" evidence="10">
    <location>
        <begin position="48"/>
        <end position="81"/>
    </location>
</feature>
<dbReference type="Pfam" id="PF07715">
    <property type="entry name" value="Plug"/>
    <property type="match status" value="1"/>
</dbReference>
<evidence type="ECO:0000259" key="15">
    <source>
        <dbReference type="Pfam" id="PF07715"/>
    </source>
</evidence>
<dbReference type="InterPro" id="IPR012910">
    <property type="entry name" value="Plug_dom"/>
</dbReference>
<dbReference type="GO" id="GO:0044718">
    <property type="term" value="P:siderophore transmembrane transport"/>
    <property type="evidence" value="ECO:0007669"/>
    <property type="project" value="TreeGrafter"/>
</dbReference>
<evidence type="ECO:0000259" key="16">
    <source>
        <dbReference type="Pfam" id="PF08308"/>
    </source>
</evidence>
<keyword evidence="5 13" id="KW-0732">Signal</keyword>
<evidence type="ECO:0000256" key="13">
    <source>
        <dbReference type="SAM" id="SignalP"/>
    </source>
</evidence>
<dbReference type="OrthoDB" id="9800913at2"/>
<feature type="domain" description="TonB-dependent receptor-like beta-barrel" evidence="14">
    <location>
        <begin position="568"/>
        <end position="923"/>
    </location>
</feature>
<keyword evidence="3 11" id="KW-1134">Transmembrane beta strand</keyword>
<evidence type="ECO:0000256" key="10">
    <source>
        <dbReference type="PROSITE-ProRule" id="PRU00339"/>
    </source>
</evidence>
<protein>
    <recommendedName>
        <fullName evidence="19">TonB-dependent receptor</fullName>
    </recommendedName>
</protein>
<dbReference type="AlphaFoldDB" id="S4XSR8"/>
<accession>S4XSR8</accession>
<dbReference type="RefSeq" id="WP_020734634.1">
    <property type="nucleotide sequence ID" value="NC_021658.1"/>
</dbReference>
<feature type="chain" id="PRO_5004525756" description="TonB-dependent receptor" evidence="13">
    <location>
        <begin position="40"/>
        <end position="974"/>
    </location>
</feature>
<dbReference type="PATRIC" id="fig|1254432.3.peg.2994"/>
<proteinExistence type="inferred from homology"/>
<name>S4XSR8_SORCE</name>
<dbReference type="GO" id="GO:0009279">
    <property type="term" value="C:cell outer membrane"/>
    <property type="evidence" value="ECO:0007669"/>
    <property type="project" value="UniProtKB-SubCell"/>
</dbReference>
<comment type="subcellular location">
    <subcellularLocation>
        <location evidence="1 11">Cell outer membrane</location>
        <topology evidence="1 11">Multi-pass membrane protein</topology>
    </subcellularLocation>
</comment>
<dbReference type="Gene3D" id="2.40.170.20">
    <property type="entry name" value="TonB-dependent receptor, beta-barrel domain"/>
    <property type="match status" value="1"/>
</dbReference>
<dbReference type="Pfam" id="PF08308">
    <property type="entry name" value="PEGA"/>
    <property type="match status" value="2"/>
</dbReference>
<evidence type="ECO:0000256" key="6">
    <source>
        <dbReference type="ARBA" id="ARBA00023077"/>
    </source>
</evidence>
<dbReference type="InterPro" id="IPR000531">
    <property type="entry name" value="Beta-barrel_TonB"/>
</dbReference>
<gene>
    <name evidence="17" type="ORF">SCE1572_13335</name>
</gene>
<dbReference type="InterPro" id="IPR037066">
    <property type="entry name" value="Plug_dom_sf"/>
</dbReference>
<keyword evidence="6 12" id="KW-0798">TonB box</keyword>
<evidence type="ECO:0000256" key="11">
    <source>
        <dbReference type="PROSITE-ProRule" id="PRU01360"/>
    </source>
</evidence>
<sequence length="974" mass="105165">MPSAPSSTRARSRRRARRSWLAALPLLAGALLHAPAARADGEGQADEADLHFELGRDSYKKGQFRAALEHFLASNRLVPNRNVVFNIALTYEELGRFADAHRYYDDALEGETDPEIVADAQAALERIAPRVAVLQIVTSPPGATIYVDRKDLGARGTAPRRLALAEGRYRILVELAGYEPVAVEDAAVKLGQTKEVLLVLRRIVGTVRVDVRGASEATVHVDNEGAPPACAAPCDLDLPPGRHVLYFSRAGYQAAPQPLTVAAHETVPITATLTPLTGSILVRASEPDALVEIDGRPMGFTPSVIQGVPVGRRRVRVSLRGFAPVERTIEVAAGQQAALRDLTLEPIREVSSASRVLERVEDAPASISVIEQQELRAFGYPTIAEALRGTRGVYLSNDHVVYSAGIRGLGEPLDYGNRLLVLSDGHSTNDNVLNASFVGSDARDDLHDVDHIEVVRGPGSLLYGTGALSGIVNLVPRGRDEPTGAHVAAGTYYDGVAHARAGFHVNAGRDAGVRASVTGARSDGFDVPVALRDPRGGPPAPIAERAETFRAGGTSGRAWYGPFTAQWMYHTREQRIPTGYVGTRLNDLGTTYDDAHMMAEVRYEPRPAPDLQLMARGHVNRFVWRGVYRFDEATVFEQQHGTWLGAELRAAWTPLAGLRVTGGGEVQGHPEATLRGVFADGRVRTKREPFGFGAGYLILDGSPAPWVRFSAGARLDVYSTFGPIFVPRAAVIFRPGPGGVLKIMGGSAFRAPSVSEQYYEDGETQVPAVDPAAGLTLEPESLHSAEVEYTQRIGDAWIALGAVHASLLSGGISLEEHDGLQRYANSKRNAFVVGGDVELRREWRQGWMLAAMYGYQRAQRGGRGGGGRLINAPEHLASFRGVVPVVERLAAAGLRINLEAPRRISRSAGGETRGAIVADLTVSGELQRFHARYVLGLYNAMDTRYDYPAAETYLSSTSRQNGRTFLAEITVSYP</sequence>
<dbReference type="SUPFAM" id="SSF56935">
    <property type="entry name" value="Porins"/>
    <property type="match status" value="1"/>
</dbReference>
<dbReference type="Gene3D" id="2.170.130.10">
    <property type="entry name" value="TonB-dependent receptor, plug domain"/>
    <property type="match status" value="1"/>
</dbReference>
<dbReference type="PROSITE" id="PS50005">
    <property type="entry name" value="TPR"/>
    <property type="match status" value="1"/>
</dbReference>
<evidence type="ECO:0000259" key="14">
    <source>
        <dbReference type="Pfam" id="PF00593"/>
    </source>
</evidence>
<dbReference type="Proteomes" id="UP000014803">
    <property type="component" value="Chromosome"/>
</dbReference>
<dbReference type="PANTHER" id="PTHR30069">
    <property type="entry name" value="TONB-DEPENDENT OUTER MEMBRANE RECEPTOR"/>
    <property type="match status" value="1"/>
</dbReference>